<comment type="subcellular location">
    <subcellularLocation>
        <location evidence="10">Cytoplasm</location>
    </subcellularLocation>
    <subcellularLocation>
        <location evidence="10">Cell projection</location>
        <location evidence="10">Lamellipodium</location>
    </subcellularLocation>
</comment>
<keyword evidence="12" id="KW-0472">Membrane</keyword>
<gene>
    <name evidence="13" type="ORF">GSONMT00072284001</name>
</gene>
<organism evidence="13 14">
    <name type="scientific">Oncorhynchus mykiss</name>
    <name type="common">Rainbow trout</name>
    <name type="synonym">Salmo gairdneri</name>
    <dbReference type="NCBI Taxonomy" id="8022"/>
    <lineage>
        <taxon>Eukaryota</taxon>
        <taxon>Metazoa</taxon>
        <taxon>Chordata</taxon>
        <taxon>Craniata</taxon>
        <taxon>Vertebrata</taxon>
        <taxon>Euteleostomi</taxon>
        <taxon>Actinopterygii</taxon>
        <taxon>Neopterygii</taxon>
        <taxon>Teleostei</taxon>
        <taxon>Protacanthopterygii</taxon>
        <taxon>Salmoniformes</taxon>
        <taxon>Salmonidae</taxon>
        <taxon>Salmoninae</taxon>
        <taxon>Oncorhynchus</taxon>
    </lineage>
</organism>
<evidence type="ECO:0000256" key="9">
    <source>
        <dbReference type="PROSITE-ProRule" id="PRU00401"/>
    </source>
</evidence>
<protein>
    <recommendedName>
        <fullName evidence="10">Phosphatase and actin regulator 4</fullName>
    </recommendedName>
</protein>
<sequence length="485" mass="53971">MPSLPLTSVSSVLVNDQYSFCLFFCSIAELSQAGSGVIVFPAPTRRSPPTPPKRMTPVTKSLSDDPSLEAETSFPSSSAPVPVPIPTVSVPPSADQDANRDTLKAVGFQLPTSDPVPRPLSHIPMSTPSSHPHLPLPNSVSVPLPIHQKDPPSPTTEPPNHPPASVPAIPLHILIQRALCSPSPAQANPDGSQRAHSMLFESPPEFLTEAGVRRSLPVTIELLRLPEDDDFNMEEELEKLHPRRMLPSQPPRQPELEPRSRRGLMGEPRVSVIPEGRGHGDSSEEDEDEESDSDGPILYRDDDEDEDEDPPSALASRVTRKDTLALKLERQQEREEQEGGEGQDGVGWQSREQWEALRNKIGTTLNRRLSQRPTAEELEQRNILPGNSLAIIFFVCIFMSGFIIIIGTKTLVPTLFKKLRLYFRKHISAQVSKMECFHMSYGCPQTTLKALLKSFAAIRKELNEFKSSEMEVHEESRIYTRFHRP</sequence>
<evidence type="ECO:0000313" key="13">
    <source>
        <dbReference type="EMBL" id="CDQ64925.1"/>
    </source>
</evidence>
<reference evidence="13" key="1">
    <citation type="journal article" date="2014" name="Nat. Commun.">
        <title>The rainbow trout genome provides novel insights into evolution after whole-genome duplication in vertebrates.</title>
        <authorList>
            <person name="Berthelot C."/>
            <person name="Brunet F."/>
            <person name="Chalopin D."/>
            <person name="Juanchich A."/>
            <person name="Bernard M."/>
            <person name="Noel B."/>
            <person name="Bento P."/>
            <person name="Da Silva C."/>
            <person name="Labadie K."/>
            <person name="Alberti A."/>
            <person name="Aury J.M."/>
            <person name="Louis A."/>
            <person name="Dehais P."/>
            <person name="Bardou P."/>
            <person name="Montfort J."/>
            <person name="Klopp C."/>
            <person name="Cabau C."/>
            <person name="Gaspin C."/>
            <person name="Thorgaard G.H."/>
            <person name="Boussaha M."/>
            <person name="Quillet E."/>
            <person name="Guyomard R."/>
            <person name="Galiana D."/>
            <person name="Bobe J."/>
            <person name="Volff J.N."/>
            <person name="Genet C."/>
            <person name="Wincker P."/>
            <person name="Jaillon O."/>
            <person name="Roest Crollius H."/>
            <person name="Guiguen Y."/>
        </authorList>
    </citation>
    <scope>NUCLEOTIDE SEQUENCE [LARGE SCALE GENOMIC DNA]</scope>
</reference>
<feature type="region of interest" description="Disordered" evidence="11">
    <location>
        <begin position="239"/>
        <end position="321"/>
    </location>
</feature>
<dbReference type="GO" id="GO:0061386">
    <property type="term" value="P:closure of optic fissure"/>
    <property type="evidence" value="ECO:0007669"/>
    <property type="project" value="UniProtKB-UniRule"/>
</dbReference>
<dbReference type="GO" id="GO:0001755">
    <property type="term" value="P:neural crest cell migration"/>
    <property type="evidence" value="ECO:0007669"/>
    <property type="project" value="UniProtKB-UniRule"/>
</dbReference>
<dbReference type="GO" id="GO:0048484">
    <property type="term" value="P:enteric nervous system development"/>
    <property type="evidence" value="ECO:0007669"/>
    <property type="project" value="UniProtKB-UniRule"/>
</dbReference>
<comment type="similarity">
    <text evidence="1 10">Belongs to the phosphatase and actin regulator family.</text>
</comment>
<feature type="compositionally biased region" description="Acidic residues" evidence="11">
    <location>
        <begin position="283"/>
        <end position="293"/>
    </location>
</feature>
<feature type="region of interest" description="Disordered" evidence="11">
    <location>
        <begin position="42"/>
        <end position="83"/>
    </location>
</feature>
<feature type="transmembrane region" description="Helical" evidence="12">
    <location>
        <begin position="389"/>
        <end position="416"/>
    </location>
</feature>
<proteinExistence type="inferred from homology"/>
<dbReference type="GO" id="GO:0030027">
    <property type="term" value="C:lamellipodium"/>
    <property type="evidence" value="ECO:0007669"/>
    <property type="project" value="UniProtKB-SubCell"/>
</dbReference>
<evidence type="ECO:0000256" key="5">
    <source>
        <dbReference type="ARBA" id="ARBA00022737"/>
    </source>
</evidence>
<accession>A0A060WK45</accession>
<evidence type="ECO:0000256" key="1">
    <source>
        <dbReference type="ARBA" id="ARBA00009795"/>
    </source>
</evidence>
<evidence type="ECO:0000256" key="12">
    <source>
        <dbReference type="SAM" id="Phobius"/>
    </source>
</evidence>
<dbReference type="SMART" id="SM00707">
    <property type="entry name" value="RPEL"/>
    <property type="match status" value="1"/>
</dbReference>
<dbReference type="AlphaFoldDB" id="A0A060WK45"/>
<comment type="subunit">
    <text evidence="2 10">Binds PPP1CA and actin.</text>
</comment>
<feature type="region of interest" description="Disordered" evidence="11">
    <location>
        <begin position="109"/>
        <end position="167"/>
    </location>
</feature>
<evidence type="ECO:0000256" key="7">
    <source>
        <dbReference type="ARBA" id="ARBA00023203"/>
    </source>
</evidence>
<reference evidence="13" key="2">
    <citation type="submission" date="2014-03" db="EMBL/GenBank/DDBJ databases">
        <authorList>
            <person name="Genoscope - CEA"/>
        </authorList>
    </citation>
    <scope>NUCLEOTIDE SEQUENCE</scope>
</reference>
<name>A0A060WK45_ONCMY</name>
<dbReference type="GO" id="GO:0051726">
    <property type="term" value="P:regulation of cell cycle"/>
    <property type="evidence" value="ECO:0007669"/>
    <property type="project" value="UniProtKB-UniRule"/>
</dbReference>
<feature type="compositionally biased region" description="Low complexity" evidence="11">
    <location>
        <begin position="124"/>
        <end position="145"/>
    </location>
</feature>
<keyword evidence="5" id="KW-0677">Repeat</keyword>
<evidence type="ECO:0000256" key="6">
    <source>
        <dbReference type="ARBA" id="ARBA00022902"/>
    </source>
</evidence>
<dbReference type="GO" id="GO:0001843">
    <property type="term" value="P:neural tube closure"/>
    <property type="evidence" value="ECO:0007669"/>
    <property type="project" value="UniProtKB-UniRule"/>
</dbReference>
<dbReference type="Proteomes" id="UP000193380">
    <property type="component" value="Unassembled WGS sequence"/>
</dbReference>
<evidence type="ECO:0000256" key="3">
    <source>
        <dbReference type="ARBA" id="ARBA00022473"/>
    </source>
</evidence>
<keyword evidence="6 10" id="KW-0524">Neurogenesis</keyword>
<dbReference type="GO" id="GO:0030036">
    <property type="term" value="P:actin cytoskeleton organization"/>
    <property type="evidence" value="ECO:0007669"/>
    <property type="project" value="UniProtKB-UniRule"/>
</dbReference>
<dbReference type="GO" id="GO:0072542">
    <property type="term" value="F:protein phosphatase activator activity"/>
    <property type="evidence" value="ECO:0007669"/>
    <property type="project" value="UniProtKB-UniRule"/>
</dbReference>
<feature type="repeat" description="RPEL" evidence="9">
    <location>
        <begin position="363"/>
        <end position="388"/>
    </location>
</feature>
<dbReference type="GO" id="GO:0007266">
    <property type="term" value="P:Rho protein signal transduction"/>
    <property type="evidence" value="ECO:0007669"/>
    <property type="project" value="UniProtKB-UniRule"/>
</dbReference>
<dbReference type="GO" id="GO:2001045">
    <property type="term" value="P:negative regulation of integrin-mediated signaling pathway"/>
    <property type="evidence" value="ECO:0007669"/>
    <property type="project" value="UniProtKB-UniRule"/>
</dbReference>
<feature type="compositionally biased region" description="Acidic residues" evidence="11">
    <location>
        <begin position="301"/>
        <end position="310"/>
    </location>
</feature>
<keyword evidence="12" id="KW-0812">Transmembrane</keyword>
<dbReference type="Pfam" id="PF02755">
    <property type="entry name" value="RPEL"/>
    <property type="match status" value="1"/>
</dbReference>
<evidence type="ECO:0000256" key="11">
    <source>
        <dbReference type="SAM" id="MobiDB-lite"/>
    </source>
</evidence>
<dbReference type="InterPro" id="IPR004018">
    <property type="entry name" value="RPEL_repeat"/>
</dbReference>
<dbReference type="PROSITE" id="PS51073">
    <property type="entry name" value="RPEL"/>
    <property type="match status" value="1"/>
</dbReference>
<keyword evidence="8 10" id="KW-0966">Cell projection</keyword>
<evidence type="ECO:0000256" key="2">
    <source>
        <dbReference type="ARBA" id="ARBA00011844"/>
    </source>
</evidence>
<dbReference type="GO" id="GO:0003779">
    <property type="term" value="F:actin binding"/>
    <property type="evidence" value="ECO:0007669"/>
    <property type="project" value="UniProtKB-UniRule"/>
</dbReference>
<dbReference type="PaxDb" id="8022-A0A060WK45"/>
<comment type="function">
    <text evidence="10">Regulator of protein phosphatase 1 (PP1) required for neural tube and optic fissure closure, and enteric neural crest cell (ENCCs) migration during development. Acts as an activator of PP1. During neural tube closure, localizes to the ventral neural tube and activates PP1, leading to down-regulate cell proliferation within cranial neural tissue and the neural retina. Also acts as a regulator of migration of enteric neural crest cells (ENCCs) by activating PP1, leading to repression of the integrin signaling through the rho/rock pathway.</text>
</comment>
<dbReference type="STRING" id="8022.A0A060WK45"/>
<feature type="compositionally biased region" description="Pro residues" evidence="11">
    <location>
        <begin position="151"/>
        <end position="165"/>
    </location>
</feature>
<evidence type="ECO:0000256" key="10">
    <source>
        <dbReference type="RuleBase" id="RU367131"/>
    </source>
</evidence>
<dbReference type="PANTHER" id="PTHR12751:SF4">
    <property type="entry name" value="PHOSPHATASE AND ACTIN REGULATOR 4"/>
    <property type="match status" value="1"/>
</dbReference>
<feature type="compositionally biased region" description="Low complexity" evidence="11">
    <location>
        <begin position="73"/>
        <end position="83"/>
    </location>
</feature>
<keyword evidence="4 10" id="KW-0963">Cytoplasm</keyword>
<evidence type="ECO:0000256" key="4">
    <source>
        <dbReference type="ARBA" id="ARBA00022490"/>
    </source>
</evidence>
<dbReference type="EMBL" id="FR904487">
    <property type="protein sequence ID" value="CDQ64925.1"/>
    <property type="molecule type" value="Genomic_DNA"/>
</dbReference>
<dbReference type="GO" id="GO:0008157">
    <property type="term" value="F:protein phosphatase 1 binding"/>
    <property type="evidence" value="ECO:0007669"/>
    <property type="project" value="UniProtKB-UniRule"/>
</dbReference>
<dbReference type="GO" id="GO:0005737">
    <property type="term" value="C:cytoplasm"/>
    <property type="evidence" value="ECO:0007669"/>
    <property type="project" value="UniProtKB-SubCell"/>
</dbReference>
<keyword evidence="12" id="KW-1133">Transmembrane helix</keyword>
<keyword evidence="7 10" id="KW-0009">Actin-binding</keyword>
<evidence type="ECO:0000313" key="14">
    <source>
        <dbReference type="Proteomes" id="UP000193380"/>
    </source>
</evidence>
<keyword evidence="3 10" id="KW-0217">Developmental protein</keyword>
<dbReference type="Gene3D" id="6.10.140.1750">
    <property type="match status" value="1"/>
</dbReference>
<dbReference type="PANTHER" id="PTHR12751">
    <property type="entry name" value="PHOSPHATASE AND ACTIN REGULATOR PHACTR"/>
    <property type="match status" value="1"/>
</dbReference>
<evidence type="ECO:0000256" key="8">
    <source>
        <dbReference type="ARBA" id="ARBA00023273"/>
    </source>
</evidence>